<dbReference type="PANTHER" id="PTHR43037:SF1">
    <property type="entry name" value="BLL1128 PROTEIN"/>
    <property type="match status" value="1"/>
</dbReference>
<dbReference type="AlphaFoldDB" id="A0A1A9KKA5"/>
<keyword evidence="2" id="KW-0378">Hydrolase</keyword>
<dbReference type="Proteomes" id="UP000077748">
    <property type="component" value="Chromosome"/>
</dbReference>
<dbReference type="PANTHER" id="PTHR43037">
    <property type="entry name" value="UNNAMED PRODUCT-RELATED"/>
    <property type="match status" value="1"/>
</dbReference>
<dbReference type="SUPFAM" id="SSF53474">
    <property type="entry name" value="alpha/beta-Hydrolases"/>
    <property type="match status" value="1"/>
</dbReference>
<sequence>MRIAIRLVQTLILLLLAALLVGAWYLLPGEQLRPPMLTGVSEDSSLRAGGLRRGYVLYVPPNLAPNPALLVVLHASRSNGQLMRRDSGFGFDALADRDGFLVLYPDGFEGHWNDCRKVASYSARARNIDDVAFLTRLVRRIQRERQVDPQRVFFAGYSNGGQMALRMAAESELPLAGIALVAASLPSAANDACSESQRAVAALLMNGTRDPINPYGGGRVKLFGFGDRGEVLSSEASAGELARRNGISAPAQREPLTRPGPVWSERWQWQGEGMPPVELVSVHGGGHLLSQPGYRPPRLFGMADPELDGPAEIWRFFKQLPVAQTSTVP</sequence>
<protein>
    <submittedName>
        <fullName evidence="3">Polyhydroxybutyrate depolymerase</fullName>
    </submittedName>
</protein>
<name>A0A1A9KKA5_9PSED</name>
<evidence type="ECO:0000313" key="3">
    <source>
        <dbReference type="EMBL" id="ANI17871.1"/>
    </source>
</evidence>
<keyword evidence="1" id="KW-0732">Signal</keyword>
<dbReference type="InterPro" id="IPR050955">
    <property type="entry name" value="Plant_Biomass_Hydrol_Est"/>
</dbReference>
<dbReference type="GO" id="GO:0005576">
    <property type="term" value="C:extracellular region"/>
    <property type="evidence" value="ECO:0007669"/>
    <property type="project" value="InterPro"/>
</dbReference>
<evidence type="ECO:0000313" key="4">
    <source>
        <dbReference type="Proteomes" id="UP000077748"/>
    </source>
</evidence>
<dbReference type="InterPro" id="IPR010126">
    <property type="entry name" value="Esterase_phb"/>
</dbReference>
<reference evidence="3 4" key="1">
    <citation type="submission" date="2016-05" db="EMBL/GenBank/DDBJ databases">
        <title>Genome Sequence of Pseudomonas citronellolis Strain SJTE-3, an Estrogens and Persistent Organic Pollutants degradation strain.</title>
        <authorList>
            <person name="Liang R."/>
        </authorList>
    </citation>
    <scope>NUCLEOTIDE SEQUENCE [LARGE SCALE GENOMIC DNA]</scope>
    <source>
        <strain evidence="3 4">SJTE-3</strain>
    </source>
</reference>
<organism evidence="3 4">
    <name type="scientific">Pseudomonas citronellolis</name>
    <dbReference type="NCBI Taxonomy" id="53408"/>
    <lineage>
        <taxon>Bacteria</taxon>
        <taxon>Pseudomonadati</taxon>
        <taxon>Pseudomonadota</taxon>
        <taxon>Gammaproteobacteria</taxon>
        <taxon>Pseudomonadales</taxon>
        <taxon>Pseudomonadaceae</taxon>
        <taxon>Pseudomonas</taxon>
    </lineage>
</organism>
<evidence type="ECO:0000256" key="1">
    <source>
        <dbReference type="ARBA" id="ARBA00022729"/>
    </source>
</evidence>
<dbReference type="GO" id="GO:0016787">
    <property type="term" value="F:hydrolase activity"/>
    <property type="evidence" value="ECO:0007669"/>
    <property type="project" value="UniProtKB-KW"/>
</dbReference>
<evidence type="ECO:0000256" key="2">
    <source>
        <dbReference type="ARBA" id="ARBA00022801"/>
    </source>
</evidence>
<dbReference type="EMBL" id="CP015878">
    <property type="protein sequence ID" value="ANI17871.1"/>
    <property type="molecule type" value="Genomic_DNA"/>
</dbReference>
<dbReference type="Gene3D" id="3.40.50.1820">
    <property type="entry name" value="alpha/beta hydrolase"/>
    <property type="match status" value="1"/>
</dbReference>
<dbReference type="Pfam" id="PF10503">
    <property type="entry name" value="Esterase_PHB"/>
    <property type="match status" value="1"/>
</dbReference>
<accession>A0A1A9KKA5</accession>
<dbReference type="RefSeq" id="WP_058070751.1">
    <property type="nucleotide sequence ID" value="NZ_CALEBV010000015.1"/>
</dbReference>
<dbReference type="InterPro" id="IPR029058">
    <property type="entry name" value="AB_hydrolase_fold"/>
</dbReference>
<gene>
    <name evidence="3" type="ORF">A9C11_29470</name>
</gene>
<proteinExistence type="predicted"/>